<comment type="caution">
    <text evidence="2">The sequence shown here is derived from an EMBL/GenBank/DDBJ whole genome shotgun (WGS) entry which is preliminary data.</text>
</comment>
<dbReference type="PANTHER" id="PTHR48079">
    <property type="entry name" value="PROTEIN YEEZ"/>
    <property type="match status" value="1"/>
</dbReference>
<keyword evidence="3" id="KW-1185">Reference proteome</keyword>
<dbReference type="InterPro" id="IPR036291">
    <property type="entry name" value="NAD(P)-bd_dom_sf"/>
</dbReference>
<dbReference type="Gene3D" id="3.40.50.720">
    <property type="entry name" value="NAD(P)-binding Rossmann-like Domain"/>
    <property type="match status" value="1"/>
</dbReference>
<organism evidence="2 3">
    <name type="scientific">Streptomyces yatensis</name>
    <dbReference type="NCBI Taxonomy" id="155177"/>
    <lineage>
        <taxon>Bacteria</taxon>
        <taxon>Bacillati</taxon>
        <taxon>Actinomycetota</taxon>
        <taxon>Actinomycetes</taxon>
        <taxon>Kitasatosporales</taxon>
        <taxon>Streptomycetaceae</taxon>
        <taxon>Streptomyces</taxon>
        <taxon>Streptomyces violaceusniger group</taxon>
    </lineage>
</organism>
<dbReference type="InterPro" id="IPR051783">
    <property type="entry name" value="NAD(P)-dependent_oxidoreduct"/>
</dbReference>
<reference evidence="2 3" key="1">
    <citation type="journal article" date="2019" name="Int. J. Syst. Evol. Microbiol.">
        <title>The Global Catalogue of Microorganisms (GCM) 10K type strain sequencing project: providing services to taxonomists for standard genome sequencing and annotation.</title>
        <authorList>
            <consortium name="The Broad Institute Genomics Platform"/>
            <consortium name="The Broad Institute Genome Sequencing Center for Infectious Disease"/>
            <person name="Wu L."/>
            <person name="Ma J."/>
        </authorList>
    </citation>
    <scope>NUCLEOTIDE SEQUENCE [LARGE SCALE GENOMIC DNA]</scope>
    <source>
        <strain evidence="2 3">JCM 13244</strain>
    </source>
</reference>
<evidence type="ECO:0000313" key="2">
    <source>
        <dbReference type="EMBL" id="GAA1712447.1"/>
    </source>
</evidence>
<dbReference type="Pfam" id="PF05368">
    <property type="entry name" value="NmrA"/>
    <property type="match status" value="1"/>
</dbReference>
<protein>
    <submittedName>
        <fullName evidence="2">NAD-dependent epimerase/dehydratase family protein</fullName>
    </submittedName>
</protein>
<dbReference type="SUPFAM" id="SSF51735">
    <property type="entry name" value="NAD(P)-binding Rossmann-fold domains"/>
    <property type="match status" value="1"/>
</dbReference>
<feature type="domain" description="NmrA-like" evidence="1">
    <location>
        <begin position="2"/>
        <end position="241"/>
    </location>
</feature>
<dbReference type="EMBL" id="BAAALR010000071">
    <property type="protein sequence ID" value="GAA1712447.1"/>
    <property type="molecule type" value="Genomic_DNA"/>
</dbReference>
<dbReference type="PANTHER" id="PTHR48079:SF6">
    <property type="entry name" value="NAD(P)-BINDING DOMAIN-CONTAINING PROTEIN-RELATED"/>
    <property type="match status" value="1"/>
</dbReference>
<accession>A0ABN2IV83</accession>
<proteinExistence type="predicted"/>
<name>A0ABN2IV83_9ACTN</name>
<sequence>MRVLVTGATGYVGHAVAVALAEVGHEVAALTRDSGSGRARALEDFGVLPLRGRLADRALLSGMLVGVDAVVHTAFDPDDPVGADRALFAALAAAGGRRHLVYTTGCSVYGEHAHAMLTPQTPVDNGNVRARLEAELRGAGLPHTVLRPAMVHGGDARSSIVGDWFREAASTGPVHRGRRDKVWSWIHVEDLARAYVALLRAPGDHEGCTYLLADAHPATPLAVVEAAARVAGNSDAVAFAPIENEKPVYRVFDRDEVIDSSVARAALGWTPQESDVLAALPPSFERWSAARP</sequence>
<dbReference type="Proteomes" id="UP001499947">
    <property type="component" value="Unassembled WGS sequence"/>
</dbReference>
<evidence type="ECO:0000313" key="3">
    <source>
        <dbReference type="Proteomes" id="UP001499947"/>
    </source>
</evidence>
<evidence type="ECO:0000259" key="1">
    <source>
        <dbReference type="Pfam" id="PF05368"/>
    </source>
</evidence>
<dbReference type="RefSeq" id="WP_211126566.1">
    <property type="nucleotide sequence ID" value="NZ_BAAALR010000071.1"/>
</dbReference>
<dbReference type="InterPro" id="IPR008030">
    <property type="entry name" value="NmrA-like"/>
</dbReference>
<gene>
    <name evidence="2" type="ORF">GCM10009680_61850</name>
</gene>